<accession>A0AAW2ZIA0</accession>
<dbReference type="AlphaFoldDB" id="A0AAW2ZIA0"/>
<gene>
    <name evidence="2" type="ORF">AKO1_015846</name>
</gene>
<name>A0AAW2ZIA0_9EUKA</name>
<evidence type="ECO:0000313" key="2">
    <source>
        <dbReference type="EMBL" id="KAL0488693.1"/>
    </source>
</evidence>
<dbReference type="Pfam" id="PF01814">
    <property type="entry name" value="Hemerythrin"/>
    <property type="match status" value="1"/>
</dbReference>
<keyword evidence="3" id="KW-1185">Reference proteome</keyword>
<dbReference type="Proteomes" id="UP001431209">
    <property type="component" value="Unassembled WGS sequence"/>
</dbReference>
<dbReference type="InterPro" id="IPR012312">
    <property type="entry name" value="Hemerythrin-like"/>
</dbReference>
<evidence type="ECO:0000313" key="3">
    <source>
        <dbReference type="Proteomes" id="UP001431209"/>
    </source>
</evidence>
<feature type="domain" description="Hemerythrin-like" evidence="1">
    <location>
        <begin position="35"/>
        <end position="144"/>
    </location>
</feature>
<reference evidence="2 3" key="1">
    <citation type="submission" date="2024-03" db="EMBL/GenBank/DDBJ databases">
        <title>The Acrasis kona genome and developmental transcriptomes reveal deep origins of eukaryotic multicellular pathways.</title>
        <authorList>
            <person name="Sheikh S."/>
            <person name="Fu C.-J."/>
            <person name="Brown M.W."/>
            <person name="Baldauf S.L."/>
        </authorList>
    </citation>
    <scope>NUCLEOTIDE SEQUENCE [LARGE SCALE GENOMIC DNA]</scope>
    <source>
        <strain evidence="2 3">ATCC MYA-3509</strain>
    </source>
</reference>
<dbReference type="Gene3D" id="1.20.120.520">
    <property type="entry name" value="nmb1532 protein domain like"/>
    <property type="match status" value="1"/>
</dbReference>
<comment type="caution">
    <text evidence="2">The sequence shown here is derived from an EMBL/GenBank/DDBJ whole genome shotgun (WGS) entry which is preliminary data.</text>
</comment>
<organism evidence="2 3">
    <name type="scientific">Acrasis kona</name>
    <dbReference type="NCBI Taxonomy" id="1008807"/>
    <lineage>
        <taxon>Eukaryota</taxon>
        <taxon>Discoba</taxon>
        <taxon>Heterolobosea</taxon>
        <taxon>Tetramitia</taxon>
        <taxon>Eutetramitia</taxon>
        <taxon>Acrasidae</taxon>
        <taxon>Acrasis</taxon>
    </lineage>
</organism>
<dbReference type="EMBL" id="JAOPGA020001461">
    <property type="protein sequence ID" value="KAL0488693.1"/>
    <property type="molecule type" value="Genomic_DNA"/>
</dbReference>
<proteinExistence type="predicted"/>
<evidence type="ECO:0000259" key="1">
    <source>
        <dbReference type="Pfam" id="PF01814"/>
    </source>
</evidence>
<protein>
    <recommendedName>
        <fullName evidence="1">Hemerythrin-like domain-containing protein</fullName>
    </recommendedName>
</protein>
<sequence>MKRFLAIKDAHLEKINTLKKDKRFNNVPAQLVYFHDHFRREGEEMMNSKKVTKRDFQNFVYYLNMHHRIEDTSLYPSMMKQFDINKQDLNNLEKDHKIIDEQEEIILKLFDEKASQEEIHTHMVDFMDLLFTHLCVEEMLLLPYMLHMRSMH</sequence>